<evidence type="ECO:0000256" key="3">
    <source>
        <dbReference type="PIRNR" id="PIRNR000124"/>
    </source>
</evidence>
<dbReference type="GO" id="GO:0016628">
    <property type="term" value="F:oxidoreductase activity, acting on the CH-CH group of donors, NAD or NADP as acceptor"/>
    <property type="evidence" value="ECO:0007669"/>
    <property type="project" value="InterPro"/>
</dbReference>
<dbReference type="InterPro" id="IPR008927">
    <property type="entry name" value="6-PGluconate_DH-like_C_sf"/>
</dbReference>
<dbReference type="GO" id="GO:0016616">
    <property type="term" value="F:oxidoreductase activity, acting on the CH-OH group of donors, NAD or NADP as acceptor"/>
    <property type="evidence" value="ECO:0007669"/>
    <property type="project" value="InterPro"/>
</dbReference>
<dbReference type="GO" id="GO:0051287">
    <property type="term" value="F:NAD binding"/>
    <property type="evidence" value="ECO:0007669"/>
    <property type="project" value="InterPro"/>
</dbReference>
<keyword evidence="1" id="KW-0560">Oxidoreductase</keyword>
<proteinExistence type="inferred from homology"/>
<dbReference type="AlphaFoldDB" id="A0A4V6MG37"/>
<dbReference type="Pfam" id="PF03721">
    <property type="entry name" value="UDPG_MGDP_dh_N"/>
    <property type="match status" value="1"/>
</dbReference>
<comment type="similarity">
    <text evidence="3">Belongs to the UDP-glucose/GDP-mannose dehydrogenase family.</text>
</comment>
<comment type="caution">
    <text evidence="5">The sequence shown here is derived from an EMBL/GenBank/DDBJ whole genome shotgun (WGS) entry which is preliminary data.</text>
</comment>
<dbReference type="Proteomes" id="UP000292564">
    <property type="component" value="Unassembled WGS sequence"/>
</dbReference>
<name>A0A4V6MG37_9ACTN</name>
<dbReference type="InterPro" id="IPR014026">
    <property type="entry name" value="UDP-Glc/GDP-Man_DH_dimer"/>
</dbReference>
<dbReference type="GO" id="GO:0000271">
    <property type="term" value="P:polysaccharide biosynthetic process"/>
    <property type="evidence" value="ECO:0007669"/>
    <property type="project" value="InterPro"/>
</dbReference>
<dbReference type="InterPro" id="IPR014027">
    <property type="entry name" value="UDP-Glc/GDP-Man_DH_C"/>
</dbReference>
<dbReference type="InterPro" id="IPR036220">
    <property type="entry name" value="UDP-Glc/GDP-Man_DH_C_sf"/>
</dbReference>
<dbReference type="SUPFAM" id="SSF48179">
    <property type="entry name" value="6-phosphogluconate dehydrogenase C-terminal domain-like"/>
    <property type="match status" value="1"/>
</dbReference>
<dbReference type="PIRSF" id="PIRSF500136">
    <property type="entry name" value="UDP_ManNAc_DH"/>
    <property type="match status" value="1"/>
</dbReference>
<accession>A0A4V6MG37</accession>
<dbReference type="SUPFAM" id="SSF52413">
    <property type="entry name" value="UDP-glucose/GDP-mannose dehydrogenase C-terminal domain"/>
    <property type="match status" value="1"/>
</dbReference>
<dbReference type="InterPro" id="IPR001732">
    <property type="entry name" value="UDP-Glc/GDP-Man_DH_N"/>
</dbReference>
<sequence length="453" mass="48559">MRSTGRIVDMRAHHANRLHSSMPVQRAVADASFAYDTAVVGLGYVGLPTALALHDSGLRVLGLDVSEARIADIRAGRADLLAADRQRLASALTTGPDDGSFVLTSEAGRLPEAETVLVCVPTPIDEHLAPDLTALRAACRTAVEHAVPGQTLVLTSTTYVGCTRDLLVGPLRERGFEVGVDIFVAFAPERIDPGNDRHVQQQVPRVVGGVTSECVKRTAALLEHCAGSVHAVSSVEAAEMTKLYENTFRAVNISMANEFADISRGLGLDITEVITAAATKPYGFMPFFPGPGVGGHCIPCDPHYLLWQLRGDRVSSPLIETAMTLVAGRPTKVVQRAVEVLAERETCIVGARVLIRGVAYKPGVADVRESPALEIIERLRRAGARVWFTDELVDTVRVAGVELTSVVEPGSTDWDLVIVHTVHPGADVSWLSAVPAVLDTTYRLGELTHRSVL</sequence>
<feature type="domain" description="UDP-glucose/GDP-mannose dehydrogenase C-terminal" evidence="4">
    <location>
        <begin position="354"/>
        <end position="446"/>
    </location>
</feature>
<dbReference type="PIRSF" id="PIRSF000124">
    <property type="entry name" value="UDPglc_GDPman_dh"/>
    <property type="match status" value="1"/>
</dbReference>
<dbReference type="InterPro" id="IPR017476">
    <property type="entry name" value="UDP-Glc/GDP-Man"/>
</dbReference>
<evidence type="ECO:0000256" key="1">
    <source>
        <dbReference type="ARBA" id="ARBA00023002"/>
    </source>
</evidence>
<dbReference type="Pfam" id="PF03720">
    <property type="entry name" value="UDPG_MGDP_dh_C"/>
    <property type="match status" value="1"/>
</dbReference>
<dbReference type="SUPFAM" id="SSF51735">
    <property type="entry name" value="NAD(P)-binding Rossmann-fold domains"/>
    <property type="match status" value="1"/>
</dbReference>
<evidence type="ECO:0000313" key="6">
    <source>
        <dbReference type="Proteomes" id="UP000292564"/>
    </source>
</evidence>
<dbReference type="InterPro" id="IPR036291">
    <property type="entry name" value="NAD(P)-bd_dom_sf"/>
</dbReference>
<evidence type="ECO:0000313" key="5">
    <source>
        <dbReference type="EMBL" id="RZU50146.1"/>
    </source>
</evidence>
<dbReference type="InterPro" id="IPR028359">
    <property type="entry name" value="UDP_ManNAc/GlcNAc_DH"/>
</dbReference>
<keyword evidence="6" id="KW-1185">Reference proteome</keyword>
<dbReference type="Gene3D" id="3.40.50.720">
    <property type="entry name" value="NAD(P)-binding Rossmann-like Domain"/>
    <property type="match status" value="2"/>
</dbReference>
<gene>
    <name evidence="5" type="ORF">EV385_1911</name>
</gene>
<dbReference type="SMART" id="SM00984">
    <property type="entry name" value="UDPG_MGDP_dh_C"/>
    <property type="match status" value="1"/>
</dbReference>
<dbReference type="EMBL" id="SHKY01000001">
    <property type="protein sequence ID" value="RZU50146.1"/>
    <property type="molecule type" value="Genomic_DNA"/>
</dbReference>
<keyword evidence="2" id="KW-0520">NAD</keyword>
<protein>
    <submittedName>
        <fullName evidence="5">Nucleotide sugar dehydrogenase</fullName>
    </submittedName>
</protein>
<evidence type="ECO:0000256" key="2">
    <source>
        <dbReference type="ARBA" id="ARBA00023027"/>
    </source>
</evidence>
<organism evidence="5 6">
    <name type="scientific">Krasilnikovia cinnamomea</name>
    <dbReference type="NCBI Taxonomy" id="349313"/>
    <lineage>
        <taxon>Bacteria</taxon>
        <taxon>Bacillati</taxon>
        <taxon>Actinomycetota</taxon>
        <taxon>Actinomycetes</taxon>
        <taxon>Micromonosporales</taxon>
        <taxon>Micromonosporaceae</taxon>
        <taxon>Krasilnikovia</taxon>
    </lineage>
</organism>
<reference evidence="5 6" key="1">
    <citation type="submission" date="2019-02" db="EMBL/GenBank/DDBJ databases">
        <title>Sequencing the genomes of 1000 actinobacteria strains.</title>
        <authorList>
            <person name="Klenk H.-P."/>
        </authorList>
    </citation>
    <scope>NUCLEOTIDE SEQUENCE [LARGE SCALE GENOMIC DNA]</scope>
    <source>
        <strain evidence="5 6">DSM 45162</strain>
    </source>
</reference>
<dbReference type="Pfam" id="PF00984">
    <property type="entry name" value="UDPG_MGDP_dh"/>
    <property type="match status" value="1"/>
</dbReference>
<evidence type="ECO:0000259" key="4">
    <source>
        <dbReference type="SMART" id="SM00984"/>
    </source>
</evidence>
<dbReference type="PANTHER" id="PTHR43491">
    <property type="entry name" value="UDP-N-ACETYL-D-MANNOSAMINE DEHYDROGENASE"/>
    <property type="match status" value="1"/>
</dbReference>
<dbReference type="NCBIfam" id="TIGR03026">
    <property type="entry name" value="NDP-sugDHase"/>
    <property type="match status" value="1"/>
</dbReference>
<dbReference type="PANTHER" id="PTHR43491:SF1">
    <property type="entry name" value="UDP-N-ACETYL-D-MANNOSAMINE DEHYDROGENASE"/>
    <property type="match status" value="1"/>
</dbReference>